<organism evidence="1 2">
    <name type="scientific">Oopsacas minuta</name>
    <dbReference type="NCBI Taxonomy" id="111878"/>
    <lineage>
        <taxon>Eukaryota</taxon>
        <taxon>Metazoa</taxon>
        <taxon>Porifera</taxon>
        <taxon>Hexactinellida</taxon>
        <taxon>Hexasterophora</taxon>
        <taxon>Lyssacinosida</taxon>
        <taxon>Leucopsacidae</taxon>
        <taxon>Oopsacas</taxon>
    </lineage>
</organism>
<evidence type="ECO:0000313" key="1">
    <source>
        <dbReference type="EMBL" id="KAI6653654.1"/>
    </source>
</evidence>
<dbReference type="EMBL" id="JAKMXF010000266">
    <property type="protein sequence ID" value="KAI6653654.1"/>
    <property type="molecule type" value="Genomic_DNA"/>
</dbReference>
<evidence type="ECO:0000313" key="2">
    <source>
        <dbReference type="Proteomes" id="UP001165289"/>
    </source>
</evidence>
<keyword evidence="2" id="KW-1185">Reference proteome</keyword>
<reference evidence="1 2" key="1">
    <citation type="journal article" date="2023" name="BMC Biol.">
        <title>The compact genome of the sponge Oopsacas minuta (Hexactinellida) is lacking key metazoan core genes.</title>
        <authorList>
            <person name="Santini S."/>
            <person name="Schenkelaars Q."/>
            <person name="Jourda C."/>
            <person name="Duchesne M."/>
            <person name="Belahbib H."/>
            <person name="Rocher C."/>
            <person name="Selva M."/>
            <person name="Riesgo A."/>
            <person name="Vervoort M."/>
            <person name="Leys S.P."/>
            <person name="Kodjabachian L."/>
            <person name="Le Bivic A."/>
            <person name="Borchiellini C."/>
            <person name="Claverie J.M."/>
            <person name="Renard E."/>
        </authorList>
    </citation>
    <scope>NUCLEOTIDE SEQUENCE [LARGE SCALE GENOMIC DNA]</scope>
    <source>
        <strain evidence="1">SPO-2</strain>
    </source>
</reference>
<accession>A0AAV7JXJ3</accession>
<protein>
    <recommendedName>
        <fullName evidence="3">PX domain-containing protein</fullName>
    </recommendedName>
</protein>
<evidence type="ECO:0008006" key="3">
    <source>
        <dbReference type="Google" id="ProtNLM"/>
    </source>
</evidence>
<dbReference type="AlphaFoldDB" id="A0AAV7JXJ3"/>
<name>A0AAV7JXJ3_9METZ</name>
<proteinExistence type="predicted"/>
<comment type="caution">
    <text evidence="1">The sequence shown here is derived from an EMBL/GenBank/DDBJ whole genome shotgun (WGS) entry which is preliminary data.</text>
</comment>
<gene>
    <name evidence="1" type="ORF">LOD99_3549</name>
</gene>
<sequence length="386" mass="43476">MSILTRDFTKSESNSVKKVSIKSNKSSYNQFQTSDDALEIDGLADIEDHSEYSLPIAIQSQNDYLSIKDNYVLFYIQFASVQNGFFKDVININIPVQDMINRYSKFFDNRYEFVQSHLLVGPRISVKPKKLASKHLLNPKKSKTFANYYNRLSKSLSLAEQKVTACHILIISPPSDAKFNKEMFQVYLNSKTEQTLFAERWLPAVQGSIPQNEDTACVVAACLHTLNSIQNTATSYNSSPRDFIHRGVPVTKLAETKIAKTLEELKHESVENIMKLCTETIQSNFLSGAIIFSVSTSGTTGHKKDAYLVISSESVVLVKSSDLSRLTPDICIKDIREWTPTDSMLDIAFTNRKNPSLTQHFQIKSNDTHLISSTLTAVAHTYMSNK</sequence>
<dbReference type="Proteomes" id="UP001165289">
    <property type="component" value="Unassembled WGS sequence"/>
</dbReference>